<feature type="compositionally biased region" description="Polar residues" evidence="1">
    <location>
        <begin position="37"/>
        <end position="46"/>
    </location>
</feature>
<evidence type="ECO:0000313" key="3">
    <source>
        <dbReference type="Proteomes" id="UP000585474"/>
    </source>
</evidence>
<sequence>MAMNNKGKRNKSLCEKSMKMVTNIVKLSSFSIAKVSLGTSEPSSPATKKLESFSGSVKVSNGPPLPQISGSQRAKEPESSSTPISYLIEPVEGNGSSSYVIREETCVDGKASDYIRRIHAKNRYDSAEASSISPYIMPPPPHVLM</sequence>
<accession>A0A7J0DES3</accession>
<feature type="region of interest" description="Disordered" evidence="1">
    <location>
        <begin position="37"/>
        <end position="84"/>
    </location>
</feature>
<dbReference type="OrthoDB" id="1916329at2759"/>
<proteinExistence type="predicted"/>
<organism evidence="2 3">
    <name type="scientific">Actinidia rufa</name>
    <dbReference type="NCBI Taxonomy" id="165716"/>
    <lineage>
        <taxon>Eukaryota</taxon>
        <taxon>Viridiplantae</taxon>
        <taxon>Streptophyta</taxon>
        <taxon>Embryophyta</taxon>
        <taxon>Tracheophyta</taxon>
        <taxon>Spermatophyta</taxon>
        <taxon>Magnoliopsida</taxon>
        <taxon>eudicotyledons</taxon>
        <taxon>Gunneridae</taxon>
        <taxon>Pentapetalae</taxon>
        <taxon>asterids</taxon>
        <taxon>Ericales</taxon>
        <taxon>Actinidiaceae</taxon>
        <taxon>Actinidia</taxon>
    </lineage>
</organism>
<dbReference type="EMBL" id="BJWL01000169">
    <property type="protein sequence ID" value="GFS32676.1"/>
    <property type="molecule type" value="Genomic_DNA"/>
</dbReference>
<dbReference type="Proteomes" id="UP000585474">
    <property type="component" value="Unassembled WGS sequence"/>
</dbReference>
<dbReference type="AlphaFoldDB" id="A0A7J0DES3"/>
<protein>
    <submittedName>
        <fullName evidence="2">Uncharacterized protein</fullName>
    </submittedName>
</protein>
<reference evidence="3" key="1">
    <citation type="submission" date="2019-07" db="EMBL/GenBank/DDBJ databases">
        <title>De Novo Assembly of kiwifruit Actinidia rufa.</title>
        <authorList>
            <person name="Sugita-Konishi S."/>
            <person name="Sato K."/>
            <person name="Mori E."/>
            <person name="Abe Y."/>
            <person name="Kisaki G."/>
            <person name="Hamano K."/>
            <person name="Suezawa K."/>
            <person name="Otani M."/>
            <person name="Fukuda T."/>
            <person name="Manabe T."/>
            <person name="Gomi K."/>
            <person name="Tabuchi M."/>
            <person name="Akimitsu K."/>
            <person name="Kataoka I."/>
        </authorList>
    </citation>
    <scope>NUCLEOTIDE SEQUENCE [LARGE SCALE GENOMIC DNA]</scope>
    <source>
        <strain evidence="3">cv. Fuchu</strain>
    </source>
</reference>
<gene>
    <name evidence="2" type="ORF">Acr_00g0023950</name>
</gene>
<evidence type="ECO:0000256" key="1">
    <source>
        <dbReference type="SAM" id="MobiDB-lite"/>
    </source>
</evidence>
<name>A0A7J0DES3_9ERIC</name>
<evidence type="ECO:0000313" key="2">
    <source>
        <dbReference type="EMBL" id="GFS32676.1"/>
    </source>
</evidence>
<keyword evidence="3" id="KW-1185">Reference proteome</keyword>
<comment type="caution">
    <text evidence="2">The sequence shown here is derived from an EMBL/GenBank/DDBJ whole genome shotgun (WGS) entry which is preliminary data.</text>
</comment>